<dbReference type="EMBL" id="AENY02000002">
    <property type="protein sequence ID" value="EKP95473.1"/>
    <property type="molecule type" value="Genomic_DNA"/>
</dbReference>
<organism evidence="1 2">
    <name type="scientific">Thermaerobacter subterraneus DSM 13965</name>
    <dbReference type="NCBI Taxonomy" id="867903"/>
    <lineage>
        <taxon>Bacteria</taxon>
        <taxon>Bacillati</taxon>
        <taxon>Bacillota</taxon>
        <taxon>Clostridia</taxon>
        <taxon>Eubacteriales</taxon>
        <taxon>Clostridiales Family XVII. Incertae Sedis</taxon>
        <taxon>Thermaerobacter</taxon>
    </lineage>
</organism>
<dbReference type="PANTHER" id="PTHR35787:SF1">
    <property type="entry name" value="GLYCEROL UPTAKE OPERON ANTITERMINATOR REGULATORY PROTEIN"/>
    <property type="match status" value="1"/>
</dbReference>
<dbReference type="GO" id="GO:0006071">
    <property type="term" value="P:glycerol metabolic process"/>
    <property type="evidence" value="ECO:0007669"/>
    <property type="project" value="InterPro"/>
</dbReference>
<dbReference type="HOGENOM" id="CLU_111516_0_1_9"/>
<protein>
    <submittedName>
        <fullName evidence="1">Glycerol-3-phosphate responsive antiterminator (mRNA-binding)</fullName>
    </submittedName>
</protein>
<dbReference type="OrthoDB" id="9799580at2"/>
<accession>K6Q2N5</accession>
<gene>
    <name evidence="1" type="ORF">ThesuDRAFT_01225</name>
</gene>
<sequence>MGDTEMDGAPRVSSRQALNRYPIIPAVRREEDLDAALGSPAGALFLLSASLLTLPRVIERCRAAGKAVFVHYDLVEGLAGDRSGVEFLARYARPDGIITTRSTVTRYSLEAGLETILRIFALDSAAVATAVQVIRRTQPGAVEVLPASLPAWVFAEIRTVHGGPLVAGGLVRVLPDIKKVLAAGATAVSTSSPALWGGLESG</sequence>
<reference evidence="1" key="1">
    <citation type="submission" date="2010-10" db="EMBL/GenBank/DDBJ databases">
        <authorList>
            <consortium name="US DOE Joint Genome Institute (JGI-PGF)"/>
            <person name="Lucas S."/>
            <person name="Copeland A."/>
            <person name="Lapidus A."/>
            <person name="Bruce D."/>
            <person name="Goodwin L."/>
            <person name="Pitluck S."/>
            <person name="Kyrpides N."/>
            <person name="Mavromatis K."/>
            <person name="Detter J.C."/>
            <person name="Han C."/>
            <person name="Land M."/>
            <person name="Hauser L."/>
            <person name="Markowitz V."/>
            <person name="Cheng J.-F."/>
            <person name="Hugenholtz P."/>
            <person name="Woyke T."/>
            <person name="Wu D."/>
            <person name="Pukall R."/>
            <person name="Wahrenburg C."/>
            <person name="Brambilla E."/>
            <person name="Klenk H.-P."/>
            <person name="Eisen J.A."/>
        </authorList>
    </citation>
    <scope>NUCLEOTIDE SEQUENCE [LARGE SCALE GENOMIC DNA]</scope>
    <source>
        <strain evidence="1">DSM 13965</strain>
    </source>
</reference>
<dbReference type="Pfam" id="PF04309">
    <property type="entry name" value="G3P_antiterm"/>
    <property type="match status" value="1"/>
</dbReference>
<dbReference type="Proteomes" id="UP000005710">
    <property type="component" value="Unassembled WGS sequence"/>
</dbReference>
<dbReference type="RefSeq" id="WP_006903492.1">
    <property type="nucleotide sequence ID" value="NZ_JH976535.1"/>
</dbReference>
<evidence type="ECO:0000313" key="1">
    <source>
        <dbReference type="EMBL" id="EKP95473.1"/>
    </source>
</evidence>
<dbReference type="GO" id="GO:0006355">
    <property type="term" value="P:regulation of DNA-templated transcription"/>
    <property type="evidence" value="ECO:0007669"/>
    <property type="project" value="InterPro"/>
</dbReference>
<keyword evidence="2" id="KW-1185">Reference proteome</keyword>
<dbReference type="eggNOG" id="COG1954">
    <property type="taxonomic scope" value="Bacteria"/>
</dbReference>
<dbReference type="PANTHER" id="PTHR35787">
    <property type="entry name" value="GLYCEROL UPTAKE OPERON ANTITERMINATOR REGULATORY PROTEIN"/>
    <property type="match status" value="1"/>
</dbReference>
<dbReference type="STRING" id="867903.ThesuDRAFT_01225"/>
<dbReference type="InterPro" id="IPR013785">
    <property type="entry name" value="Aldolase_TIM"/>
</dbReference>
<dbReference type="SUPFAM" id="SSF110391">
    <property type="entry name" value="GlpP-like"/>
    <property type="match status" value="1"/>
</dbReference>
<dbReference type="InterPro" id="IPR006699">
    <property type="entry name" value="GlpP"/>
</dbReference>
<dbReference type="PIRSF" id="PIRSF016897">
    <property type="entry name" value="GlpP"/>
    <property type="match status" value="1"/>
</dbReference>
<dbReference type="AlphaFoldDB" id="K6Q2N5"/>
<comment type="caution">
    <text evidence="1">The sequence shown here is derived from an EMBL/GenBank/DDBJ whole genome shotgun (WGS) entry which is preliminary data.</text>
</comment>
<evidence type="ECO:0000313" key="2">
    <source>
        <dbReference type="Proteomes" id="UP000005710"/>
    </source>
</evidence>
<reference evidence="1" key="2">
    <citation type="submission" date="2012-10" db="EMBL/GenBank/DDBJ databases">
        <title>Improved high-quality draft of Thermaerobacter subterraneus C21, DSM 13965.</title>
        <authorList>
            <consortium name="DOE Joint Genome Institute"/>
            <person name="Eisen J."/>
            <person name="Huntemann M."/>
            <person name="Wei C.-L."/>
            <person name="Han J."/>
            <person name="Detter J.C."/>
            <person name="Han C."/>
            <person name="Tapia R."/>
            <person name="Chen A."/>
            <person name="Kyrpides N."/>
            <person name="Mavromatis K."/>
            <person name="Markowitz V."/>
            <person name="Szeto E."/>
            <person name="Ivanova N."/>
            <person name="Mikhailova N."/>
            <person name="Ovchinnikova G."/>
            <person name="Pagani I."/>
            <person name="Pati A."/>
            <person name="Goodwin L."/>
            <person name="Nordberg H.P."/>
            <person name="Cantor M.N."/>
            <person name="Hua S.X."/>
            <person name="Woyke T."/>
            <person name="Eisen J."/>
            <person name="Klenk H.-P."/>
        </authorList>
    </citation>
    <scope>NUCLEOTIDE SEQUENCE [LARGE SCALE GENOMIC DNA]</scope>
    <source>
        <strain evidence="1">DSM 13965</strain>
    </source>
</reference>
<dbReference type="Gene3D" id="3.20.20.70">
    <property type="entry name" value="Aldolase class I"/>
    <property type="match status" value="1"/>
</dbReference>
<name>K6Q2N5_9FIRM</name>
<proteinExistence type="predicted"/>